<name>A0A0A5M4K7_SERMA</name>
<protein>
    <submittedName>
        <fullName evidence="6">Pirin family protein</fullName>
    </submittedName>
    <submittedName>
        <fullName evidence="8">Quercetin 2,3-dioxygenase</fullName>
    </submittedName>
</protein>
<dbReference type="EMBL" id="JAXABG010000008">
    <property type="protein sequence ID" value="MDX7083597.1"/>
    <property type="molecule type" value="Genomic_DNA"/>
</dbReference>
<keyword evidence="14" id="KW-1185">Reference proteome</keyword>
<reference evidence="7 15" key="8">
    <citation type="submission" date="2023-11" db="EMBL/GenBank/DDBJ databases">
        <title>Detection of rare carbapenemases in Enterobacterales - comparison of two colorimetric and two CIM-based carbapenemase assays.</title>
        <authorList>
            <person name="Schaffarczyk L."/>
            <person name="Noster J."/>
            <person name="Stelzer Y."/>
            <person name="Sattler J."/>
            <person name="Gatermann S."/>
            <person name="Hamprecht A."/>
        </authorList>
    </citation>
    <scope>NUCLEOTIDE SEQUENCE [LARGE SCALE GENOMIC DNA]</scope>
    <source>
        <strain evidence="7 15">CIM-Carb-136</strain>
    </source>
</reference>
<reference evidence="10" key="6">
    <citation type="submission" date="2018-06" db="EMBL/GenBank/DDBJ databases">
        <title>Serratia marcescens genome sequencing and assembly.</title>
        <authorList>
            <person name="Martins R.C.R."/>
            <person name="Perdigao-Neto L.V."/>
            <person name="Costa S.F."/>
            <person name="Levin A.S.S."/>
        </authorList>
    </citation>
    <scope>NUCLEOTIDE SEQUENCE</scope>
    <source>
        <strain evidence="10">1283</strain>
    </source>
</reference>
<keyword evidence="8" id="KW-0560">Oxidoreductase</keyword>
<dbReference type="PIRSF" id="PIRSF006232">
    <property type="entry name" value="Pirin"/>
    <property type="match status" value="1"/>
</dbReference>
<dbReference type="EMBL" id="CP029449">
    <property type="protein sequence ID" value="AWL68045.1"/>
    <property type="molecule type" value="Genomic_DNA"/>
</dbReference>
<dbReference type="PANTHER" id="PTHR43594:SF1">
    <property type="entry name" value="QUERCETIN 2,3-DIOXYGENASE PA2418-RELATED"/>
    <property type="match status" value="1"/>
</dbReference>
<reference evidence="12" key="1">
    <citation type="submission" date="2016-04" db="EMBL/GenBank/DDBJ databases">
        <authorList>
            <person name="Osei Sekyere J."/>
            <person name="Sivertsen A."/>
            <person name="Pedersen A.T."/>
            <person name="Sundsfjord A."/>
        </authorList>
    </citation>
    <scope>NUCLEOTIDE SEQUENCE [LARGE SCALE GENOMIC DNA]</scope>
    <source>
        <strain evidence="12">945174350</strain>
    </source>
</reference>
<dbReference type="CDD" id="cd02909">
    <property type="entry name" value="cupin_pirin_N"/>
    <property type="match status" value="1"/>
</dbReference>
<dbReference type="Pfam" id="PF05726">
    <property type="entry name" value="Pirin_C"/>
    <property type="match status" value="1"/>
</dbReference>
<dbReference type="AlphaFoldDB" id="A0A0A5M4K7"/>
<evidence type="ECO:0000313" key="15">
    <source>
        <dbReference type="Proteomes" id="UP001275057"/>
    </source>
</evidence>
<dbReference type="Proteomes" id="UP000247823">
    <property type="component" value="Unassembled WGS sequence"/>
</dbReference>
<dbReference type="InterPro" id="IPR014710">
    <property type="entry name" value="RmlC-like_jellyroll"/>
</dbReference>
<dbReference type="InterPro" id="IPR008778">
    <property type="entry name" value="Pirin_C_dom"/>
</dbReference>
<dbReference type="Proteomes" id="UP001275057">
    <property type="component" value="Unassembled WGS sequence"/>
</dbReference>
<dbReference type="Proteomes" id="UP000030378">
    <property type="component" value="Unassembled WGS sequence"/>
</dbReference>
<accession>A0A0A5M4K7</accession>
<feature type="binding site" evidence="2">
    <location>
        <position position="107"/>
    </location>
    <ligand>
        <name>Fe cation</name>
        <dbReference type="ChEBI" id="CHEBI:24875"/>
    </ligand>
</feature>
<dbReference type="EMBL" id="QJQB01000262">
    <property type="protein sequence ID" value="PYA67938.1"/>
    <property type="molecule type" value="Genomic_DNA"/>
</dbReference>
<evidence type="ECO:0000313" key="8">
    <source>
        <dbReference type="EMBL" id="OCO83627.1"/>
    </source>
</evidence>
<keyword evidence="2" id="KW-0479">Metal-binding</keyword>
<dbReference type="Pfam" id="PF02678">
    <property type="entry name" value="Pirin"/>
    <property type="match status" value="1"/>
</dbReference>
<dbReference type="Proteomes" id="UP000245399">
    <property type="component" value="Chromosome"/>
</dbReference>
<reference evidence="11" key="4">
    <citation type="submission" date="2017-12" db="EMBL/GenBank/DDBJ databases">
        <title>FDA dAtabase for Regulatory Grade micrObial Sequences (FDA-ARGOS): Supporting development and validation of Infectious Disease Dx tests.</title>
        <authorList>
            <person name="Campos J."/>
            <person name="Goldberg B."/>
            <person name="Tallon L."/>
            <person name="Sadzewicz L."/>
            <person name="Sengamalay N."/>
            <person name="Ott S."/>
            <person name="Godinez A."/>
            <person name="Nagaraj S."/>
            <person name="Vavikolanu K."/>
            <person name="Vyas G."/>
            <person name="Nadendla S."/>
            <person name="Aluvathingal J."/>
            <person name="Geyer C."/>
            <person name="Nandy P."/>
            <person name="Hobson J."/>
            <person name="Sichtig H."/>
        </authorList>
    </citation>
    <scope>NUCLEOTIDE SEQUENCE [LARGE SCALE GENOMIC DNA]</scope>
    <source>
        <strain evidence="11">FDAARGOS_79</strain>
    </source>
</reference>
<dbReference type="GeneID" id="98186778"/>
<organism evidence="8 12">
    <name type="scientific">Serratia marcescens</name>
    <dbReference type="NCBI Taxonomy" id="615"/>
    <lineage>
        <taxon>Bacteria</taxon>
        <taxon>Pseudomonadati</taxon>
        <taxon>Pseudomonadota</taxon>
        <taxon>Gammaproteobacteria</taxon>
        <taxon>Enterobacterales</taxon>
        <taxon>Yersiniaceae</taxon>
        <taxon>Serratia</taxon>
    </lineage>
</organism>
<gene>
    <name evidence="8" type="ORF">AN695_0203495</name>
    <name evidence="6" type="ORF">DKC05_10360</name>
    <name evidence="10" type="ORF">DMW51_11495</name>
    <name evidence="9" type="ORF">MC70_003005</name>
    <name evidence="7" type="ORF">SJ435_14450</name>
</gene>
<dbReference type="Proteomes" id="UP000050489">
    <property type="component" value="Unassembled WGS sequence"/>
</dbReference>
<feature type="domain" description="Pirin C-terminal" evidence="5">
    <location>
        <begin position="182"/>
        <end position="284"/>
    </location>
</feature>
<dbReference type="PANTHER" id="PTHR43594">
    <property type="entry name" value="QUERCETIN 2,3-DIOXYGENASE"/>
    <property type="match status" value="1"/>
</dbReference>
<evidence type="ECO:0000313" key="14">
    <source>
        <dbReference type="Proteomes" id="UP000247823"/>
    </source>
</evidence>
<evidence type="ECO:0000313" key="11">
    <source>
        <dbReference type="Proteomes" id="UP000030378"/>
    </source>
</evidence>
<dbReference type="InterPro" id="IPR053186">
    <property type="entry name" value="QDO-related"/>
</dbReference>
<proteinExistence type="inferred from homology"/>
<evidence type="ECO:0000313" key="9">
    <source>
        <dbReference type="EMBL" id="PNO72448.1"/>
    </source>
</evidence>
<evidence type="ECO:0000259" key="4">
    <source>
        <dbReference type="Pfam" id="PF02678"/>
    </source>
</evidence>
<dbReference type="CDD" id="cd02247">
    <property type="entry name" value="cupin_pirin_C"/>
    <property type="match status" value="1"/>
</dbReference>
<keyword evidence="8" id="KW-0223">Dioxygenase</keyword>
<reference evidence="9" key="3">
    <citation type="submission" date="2017-12" db="EMBL/GenBank/DDBJ databases">
        <title>FDA dAtabase for Regulatory Grade micrObial Sequences (FDA-ARGOS): Supporting development and validation of Infectious Disease Dx tests.</title>
        <authorList>
            <person name="Campos J."/>
            <person name="Goldberg B."/>
            <person name="Tallon L.J."/>
            <person name="Sadzewicz L."/>
            <person name="Sengamalay N."/>
            <person name="Ott S."/>
            <person name="Godinez A."/>
            <person name="Nagaraj S."/>
            <person name="Vavikolanu K."/>
            <person name="Vyas G."/>
            <person name="Nadendla S."/>
            <person name="Aluvathingal J."/>
            <person name="Geyer C."/>
            <person name="Nandy P."/>
            <person name="Hobson J."/>
            <person name="Sichtig H."/>
        </authorList>
    </citation>
    <scope>NUCLEOTIDE SEQUENCE</scope>
    <source>
        <strain evidence="9">FDAARGOS_79</strain>
    </source>
</reference>
<dbReference type="EMBL" id="JTBC02000001">
    <property type="protein sequence ID" value="PNO72448.1"/>
    <property type="molecule type" value="Genomic_DNA"/>
</dbReference>
<dbReference type="GO" id="GO:0046872">
    <property type="term" value="F:metal ion binding"/>
    <property type="evidence" value="ECO:0007669"/>
    <property type="project" value="UniProtKB-KW"/>
</dbReference>
<dbReference type="GO" id="GO:0051213">
    <property type="term" value="F:dioxygenase activity"/>
    <property type="evidence" value="ECO:0007669"/>
    <property type="project" value="UniProtKB-KW"/>
</dbReference>
<evidence type="ECO:0000259" key="5">
    <source>
        <dbReference type="Pfam" id="PF05726"/>
    </source>
</evidence>
<dbReference type="SUPFAM" id="SSF51182">
    <property type="entry name" value="RmlC-like cupins"/>
    <property type="match status" value="1"/>
</dbReference>
<reference evidence="10" key="7">
    <citation type="submission" date="2018-06" db="EMBL/GenBank/DDBJ databases">
        <authorList>
            <person name="Martins R.C."/>
            <person name="Perdigao-Neto L.V."/>
            <person name="Costa S.F."/>
            <person name="Levin A.S.S."/>
        </authorList>
    </citation>
    <scope>NUCLEOTIDE SEQUENCE</scope>
    <source>
        <strain evidence="10">1283</strain>
    </source>
</reference>
<feature type="binding site" evidence="2">
    <location>
        <position position="61"/>
    </location>
    <ligand>
        <name>Fe cation</name>
        <dbReference type="ChEBI" id="CHEBI:24875"/>
    </ligand>
</feature>
<dbReference type="InterPro" id="IPR003829">
    <property type="entry name" value="Pirin_N_dom"/>
</dbReference>
<dbReference type="RefSeq" id="WP_038873171.1">
    <property type="nucleotide sequence ID" value="NZ_CABMHU010000029.1"/>
</dbReference>
<keyword evidence="2" id="KW-0408">Iron</keyword>
<evidence type="ECO:0000313" key="10">
    <source>
        <dbReference type="EMBL" id="PYA67938.1"/>
    </source>
</evidence>
<feature type="binding site" evidence="2">
    <location>
        <position position="105"/>
    </location>
    <ligand>
        <name>Fe cation</name>
        <dbReference type="ChEBI" id="CHEBI:24875"/>
    </ligand>
</feature>
<comment type="cofactor">
    <cofactor evidence="2">
        <name>Fe cation</name>
        <dbReference type="ChEBI" id="CHEBI:24875"/>
    </cofactor>
    <text evidence="2">Binds 1 Fe cation per subunit.</text>
</comment>
<evidence type="ECO:0000256" key="1">
    <source>
        <dbReference type="ARBA" id="ARBA00008416"/>
    </source>
</evidence>
<evidence type="ECO:0000313" key="12">
    <source>
        <dbReference type="Proteomes" id="UP000050489"/>
    </source>
</evidence>
<reference evidence="8" key="2">
    <citation type="journal article" date="2017" name="PLoS ONE">
        <title>Genomic and phenotypic characterisation of fluoroquinolone resistance mechanisms in Enterobacteriaceae in Durban, South Africa.</title>
        <authorList>
            <person name="Osei Sekyere J."/>
            <person name="Amoako D.G."/>
        </authorList>
    </citation>
    <scope>NUCLEOTIDE SEQUENCE</scope>
    <source>
        <strain evidence="8">945174350</strain>
    </source>
</reference>
<evidence type="ECO:0000313" key="13">
    <source>
        <dbReference type="Proteomes" id="UP000245399"/>
    </source>
</evidence>
<dbReference type="EMBL" id="LJEX02000103">
    <property type="protein sequence ID" value="OCO83627.1"/>
    <property type="molecule type" value="Genomic_DNA"/>
</dbReference>
<evidence type="ECO:0000313" key="7">
    <source>
        <dbReference type="EMBL" id="MDX7083597.1"/>
    </source>
</evidence>
<dbReference type="Gene3D" id="2.60.120.10">
    <property type="entry name" value="Jelly Rolls"/>
    <property type="match status" value="2"/>
</dbReference>
<evidence type="ECO:0000256" key="3">
    <source>
        <dbReference type="RuleBase" id="RU003457"/>
    </source>
</evidence>
<evidence type="ECO:0000313" key="6">
    <source>
        <dbReference type="EMBL" id="AWL68045.1"/>
    </source>
</evidence>
<feature type="domain" description="Pirin N-terminal" evidence="4">
    <location>
        <begin position="29"/>
        <end position="127"/>
    </location>
</feature>
<feature type="binding site" evidence="2">
    <location>
        <position position="63"/>
    </location>
    <ligand>
        <name>Fe cation</name>
        <dbReference type="ChEBI" id="CHEBI:24875"/>
    </ligand>
</feature>
<evidence type="ECO:0000256" key="2">
    <source>
        <dbReference type="PIRSR" id="PIRSR006232-1"/>
    </source>
</evidence>
<dbReference type="InterPro" id="IPR011051">
    <property type="entry name" value="RmlC_Cupin_sf"/>
</dbReference>
<dbReference type="InterPro" id="IPR012093">
    <property type="entry name" value="Pirin"/>
</dbReference>
<comment type="similarity">
    <text evidence="1 3">Belongs to the pirin family.</text>
</comment>
<sequence length="293" mass="31450">MKKILGIHNSPEAHWVGNGFLVNSLFSYNDLGAEMSPFLLLDHAAPTKFRSASGTRGVGQHPHRGFETVTIVYQGEVEHRDSTGSGGVIGPGDVQWMTAASGILHEEFHSRDFSRKGGTMEMVQLWVNLPAKDKMAEPGYQTLLNADIPVVPLADGAGQVRVIAGDFGGHAGPARTFSPLNVWDMKLNAGHTTTLTVKEGHTLALVMLHGAILVNGEEVVRETQMVRFDRAGDSITIEANNDVALLVLSGEPIDEPIVGYGPFVMNSDAEIQQAFRDFNSGKFGSMNAEASAG</sequence>
<reference evidence="6 13" key="5">
    <citation type="submission" date="2018-05" db="EMBL/GenBank/DDBJ databases">
        <title>Klebsiella quasipneumonaiae provides a window into carbapenemase gene transfer, plasmid rearrangements and nosocomial acquisition from the hospital environment.</title>
        <authorList>
            <person name="Mathers A.J."/>
            <person name="Vegesana K."/>
            <person name="Stoesser N."/>
            <person name="Crook D."/>
            <person name="Vaughan A."/>
            <person name="Barry K."/>
            <person name="Parikh H."/>
            <person name="Sebra R."/>
            <person name="Kotay S."/>
            <person name="Walker A.S."/>
            <person name="Sheppard A.E."/>
        </authorList>
    </citation>
    <scope>NUCLEOTIDE SEQUENCE [LARGE SCALE GENOMIC DNA]</scope>
    <source>
        <strain evidence="6 13">CAV1761</strain>
    </source>
</reference>